<sequence>MFDLIPNSISNTLGDKTSVSAILGLILNIMLGVSFSISLISIAYAGILYVNSSGDPKNASKAWQGFLWGAITGMVTLGIFVIKNALVSLLGVTNPNITNAVPNL</sequence>
<feature type="transmembrane region" description="Helical" evidence="1">
    <location>
        <begin position="62"/>
        <end position="82"/>
    </location>
</feature>
<keyword evidence="1" id="KW-0812">Transmembrane</keyword>
<gene>
    <name evidence="2" type="ORF">A2W32_04480</name>
</gene>
<organism evidence="2 3">
    <name type="scientific">candidate division WWE3 bacterium RBG_16_37_10</name>
    <dbReference type="NCBI Taxonomy" id="1802610"/>
    <lineage>
        <taxon>Bacteria</taxon>
        <taxon>Katanobacteria</taxon>
    </lineage>
</organism>
<name>A0A1F4UWT6_UNCKA</name>
<evidence type="ECO:0000256" key="1">
    <source>
        <dbReference type="SAM" id="Phobius"/>
    </source>
</evidence>
<accession>A0A1F4UWT6</accession>
<feature type="transmembrane region" description="Helical" evidence="1">
    <location>
        <begin position="20"/>
        <end position="50"/>
    </location>
</feature>
<keyword evidence="1" id="KW-1133">Transmembrane helix</keyword>
<comment type="caution">
    <text evidence="2">The sequence shown here is derived from an EMBL/GenBank/DDBJ whole genome shotgun (WGS) entry which is preliminary data.</text>
</comment>
<dbReference type="AlphaFoldDB" id="A0A1F4UWT6"/>
<dbReference type="EMBL" id="MEUT01000051">
    <property type="protein sequence ID" value="OGC49418.1"/>
    <property type="molecule type" value="Genomic_DNA"/>
</dbReference>
<evidence type="ECO:0000313" key="3">
    <source>
        <dbReference type="Proteomes" id="UP000177371"/>
    </source>
</evidence>
<keyword evidence="1" id="KW-0472">Membrane</keyword>
<protein>
    <submittedName>
        <fullName evidence="2">Uncharacterized protein</fullName>
    </submittedName>
</protein>
<proteinExistence type="predicted"/>
<evidence type="ECO:0000313" key="2">
    <source>
        <dbReference type="EMBL" id="OGC49418.1"/>
    </source>
</evidence>
<dbReference type="STRING" id="1802610.A2W32_04480"/>
<reference evidence="2 3" key="1">
    <citation type="journal article" date="2016" name="Nat. Commun.">
        <title>Thousands of microbial genomes shed light on interconnected biogeochemical processes in an aquifer system.</title>
        <authorList>
            <person name="Anantharaman K."/>
            <person name="Brown C.T."/>
            <person name="Hug L.A."/>
            <person name="Sharon I."/>
            <person name="Castelle C.J."/>
            <person name="Probst A.J."/>
            <person name="Thomas B.C."/>
            <person name="Singh A."/>
            <person name="Wilkins M.J."/>
            <person name="Karaoz U."/>
            <person name="Brodie E.L."/>
            <person name="Williams K.H."/>
            <person name="Hubbard S.S."/>
            <person name="Banfield J.F."/>
        </authorList>
    </citation>
    <scope>NUCLEOTIDE SEQUENCE [LARGE SCALE GENOMIC DNA]</scope>
</reference>
<dbReference type="Proteomes" id="UP000177371">
    <property type="component" value="Unassembled WGS sequence"/>
</dbReference>